<feature type="region of interest" description="Disordered" evidence="1">
    <location>
        <begin position="138"/>
        <end position="184"/>
    </location>
</feature>
<dbReference type="EMBL" id="JAPCWZ010000004">
    <property type="protein sequence ID" value="KAK8867892.1"/>
    <property type="molecule type" value="Genomic_DNA"/>
</dbReference>
<sequence>MADEVERLVLAPFKEIVEKANIAISNASGADDDVATSMLKAAQSLAKEGERAIKRIEPLCAKNHEQYGTNFVDAVKEHDEIAQYRAELEDLLWDFDDYVEADEFDADKFDELQKTSRKAAPRLMDILKRMKLVEPATPSLLSPTSPSFGNPFAPNGGSLVPGEDPNAIVQPPQISPNDRSMDEVEQQLSLMMRPQPVATATGDALTSGSASEIDRSNSHRSDISTAPSEPPRPPSANPWQVGQPPPTFASDNQLEEGGITERRPVVSADDSPTLPAAVPATSPRTQQGSHRRHQSQNSVATYGAAQRDDDDAARGLSPSAAQHLSSPVDTESGYGQFMPMRSASVAGHRLRANSAGQGGPGRDDSHRASVQSSASASSSWSSRPPSSNSVHYAKPPSITEHSRIAYAGTGYPPRIASLAEPKGHTMRQPSADSISSSIFDCVPYDDLPSPGDESLKSPMSQHGHYGYHGNRPPSYATVAPKYQHHAAPNVRPITVLSDTSTLTSLVPPPLGPLPPQPTSRSTRSGSFRDQPQQSRVPEQQQHQQQQAEPGLETASAPGQRRDDPGIIPVDTETQEDTGPMPSRKPDCSIGPHSSFYQLKGFCKGAEEAVSGGLGFKKIKRPVGGFSTMIVAKCTHCLFELDYKSVEQDLKNDSTGNYTSNSIGFRLRVLQKSHLSNRHIEDQFYACIFCIRQGRTLEESDSTVFFNQKQLFAHMSRHPRPLPAVTGFTVIEGEEIPPHLKDNFDLLFPNPPTTSVMPAIAPEVGRLPTAVATETRKMTHGILRSPPDRAPVLEYAVGARIVGVEFPPRYEGKWAIGWHDGVRGVFESDTVKLEPPPRSEVRMQGTSNMQAVARWKFRQTGGEGNWLKFNKGDVIENIGWAYTDHWCWSGTSSKHWGIFPQTHIDPNSVQELSSGGGGGSRDSSSIASGEKKSTMASIFSMRKNTTADRKLFSRAGNDSSGPRLVID</sequence>
<evidence type="ECO:0000256" key="1">
    <source>
        <dbReference type="SAM" id="MobiDB-lite"/>
    </source>
</evidence>
<feature type="compositionally biased region" description="Low complexity" evidence="1">
    <location>
        <begin position="368"/>
        <end position="391"/>
    </location>
</feature>
<feature type="compositionally biased region" description="Low complexity" evidence="1">
    <location>
        <begin position="530"/>
        <end position="546"/>
    </location>
</feature>
<gene>
    <name evidence="2" type="ORF">PGQ11_006470</name>
</gene>
<feature type="region of interest" description="Disordered" evidence="1">
    <location>
        <begin position="198"/>
        <end position="396"/>
    </location>
</feature>
<feature type="region of interest" description="Disordered" evidence="1">
    <location>
        <begin position="501"/>
        <end position="589"/>
    </location>
</feature>
<reference evidence="2 3" key="1">
    <citation type="journal article" date="2024" name="IMA Fungus">
        <title>Apiospora arundinis, a panoply of carbohydrate-active enzymes and secondary metabolites.</title>
        <authorList>
            <person name="Sorensen T."/>
            <person name="Petersen C."/>
            <person name="Muurmann A.T."/>
            <person name="Christiansen J.V."/>
            <person name="Brundto M.L."/>
            <person name="Overgaard C.K."/>
            <person name="Boysen A.T."/>
            <person name="Wollenberg R.D."/>
            <person name="Larsen T.O."/>
            <person name="Sorensen J.L."/>
            <person name="Nielsen K.L."/>
            <person name="Sondergaard T.E."/>
        </authorList>
    </citation>
    <scope>NUCLEOTIDE SEQUENCE [LARGE SCALE GENOMIC DNA]</scope>
    <source>
        <strain evidence="2 3">AAU 773</strain>
    </source>
</reference>
<dbReference type="InterPro" id="IPR036028">
    <property type="entry name" value="SH3-like_dom_sf"/>
</dbReference>
<evidence type="ECO:0000313" key="3">
    <source>
        <dbReference type="Proteomes" id="UP001390339"/>
    </source>
</evidence>
<organism evidence="2 3">
    <name type="scientific">Apiospora arundinis</name>
    <dbReference type="NCBI Taxonomy" id="335852"/>
    <lineage>
        <taxon>Eukaryota</taxon>
        <taxon>Fungi</taxon>
        <taxon>Dikarya</taxon>
        <taxon>Ascomycota</taxon>
        <taxon>Pezizomycotina</taxon>
        <taxon>Sordariomycetes</taxon>
        <taxon>Xylariomycetidae</taxon>
        <taxon>Amphisphaeriales</taxon>
        <taxon>Apiosporaceae</taxon>
        <taxon>Apiospora</taxon>
    </lineage>
</organism>
<feature type="region of interest" description="Disordered" evidence="1">
    <location>
        <begin position="906"/>
        <end position="938"/>
    </location>
</feature>
<feature type="compositionally biased region" description="Pro residues" evidence="1">
    <location>
        <begin position="506"/>
        <end position="517"/>
    </location>
</feature>
<comment type="caution">
    <text evidence="2">The sequence shown here is derived from an EMBL/GenBank/DDBJ whole genome shotgun (WGS) entry which is preliminary data.</text>
</comment>
<dbReference type="Gene3D" id="2.30.30.40">
    <property type="entry name" value="SH3 Domains"/>
    <property type="match status" value="1"/>
</dbReference>
<dbReference type="SUPFAM" id="SSF50044">
    <property type="entry name" value="SH3-domain"/>
    <property type="match status" value="1"/>
</dbReference>
<dbReference type="Proteomes" id="UP001390339">
    <property type="component" value="Unassembled WGS sequence"/>
</dbReference>
<proteinExistence type="predicted"/>
<feature type="compositionally biased region" description="Low complexity" evidence="1">
    <location>
        <begin position="138"/>
        <end position="147"/>
    </location>
</feature>
<evidence type="ECO:0000313" key="2">
    <source>
        <dbReference type="EMBL" id="KAK8867892.1"/>
    </source>
</evidence>
<name>A0ABR2ISU6_9PEZI</name>
<feature type="compositionally biased region" description="Polar residues" evidence="1">
    <location>
        <begin position="520"/>
        <end position="529"/>
    </location>
</feature>
<accession>A0ABR2ISU6</accession>
<feature type="compositionally biased region" description="Polar residues" evidence="1">
    <location>
        <begin position="319"/>
        <end position="329"/>
    </location>
</feature>
<feature type="compositionally biased region" description="Basic and acidic residues" evidence="1">
    <location>
        <begin position="212"/>
        <end position="222"/>
    </location>
</feature>
<protein>
    <submittedName>
        <fullName evidence="2">SH3 domain-containing protein</fullName>
    </submittedName>
</protein>
<keyword evidence="3" id="KW-1185">Reference proteome</keyword>
<feature type="region of interest" description="Disordered" evidence="1">
    <location>
        <begin position="449"/>
        <end position="477"/>
    </location>
</feature>